<dbReference type="EC" id="4.1.3.30" evidence="6"/>
<evidence type="ECO:0000256" key="4">
    <source>
        <dbReference type="ARBA" id="ARBA00022842"/>
    </source>
</evidence>
<dbReference type="InterPro" id="IPR018523">
    <property type="entry name" value="Isocitrate_lyase_ph_CS"/>
</dbReference>
<feature type="binding site" evidence="6">
    <location>
        <position position="239"/>
    </location>
    <ligand>
        <name>substrate</name>
    </ligand>
</feature>
<comment type="caution">
    <text evidence="8">The sequence shown here is derived from an EMBL/GenBank/DDBJ whole genome shotgun (WGS) entry which is preliminary data.</text>
</comment>
<comment type="function">
    <text evidence="6">Involved in the catabolism of short chain fatty acids (SCFA) via the 2-methylcitrate cycle (propionate degradation route). Catalyzes the thermodynamically favored C-C bond cleavage of (2R,3S)-2-methylisocitrate to yield pyruvate and succinate via an alpha-carboxy-carbanion intermediate.</text>
</comment>
<feature type="binding site" evidence="6">
    <location>
        <position position="268"/>
    </location>
    <ligand>
        <name>substrate</name>
    </ligand>
</feature>
<reference evidence="9" key="1">
    <citation type="journal article" date="2019" name="Int. J. Syst. Evol. Microbiol.">
        <title>The Global Catalogue of Microorganisms (GCM) 10K type strain sequencing project: providing services to taxonomists for standard genome sequencing and annotation.</title>
        <authorList>
            <consortium name="The Broad Institute Genomics Platform"/>
            <consortium name="The Broad Institute Genome Sequencing Center for Infectious Disease"/>
            <person name="Wu L."/>
            <person name="Ma J."/>
        </authorList>
    </citation>
    <scope>NUCLEOTIDE SEQUENCE [LARGE SCALE GENOMIC DNA]</scope>
    <source>
        <strain evidence="9">CGMCC 1.10992</strain>
    </source>
</reference>
<feature type="binding site" evidence="6">
    <location>
        <position position="86"/>
    </location>
    <ligand>
        <name>Mg(2+)</name>
        <dbReference type="ChEBI" id="CHEBI:18420"/>
    </ligand>
</feature>
<evidence type="ECO:0000313" key="8">
    <source>
        <dbReference type="EMBL" id="MFD2095499.1"/>
    </source>
</evidence>
<feature type="binding site" evidence="6">
    <location>
        <begin position="208"/>
        <end position="210"/>
    </location>
    <ligand>
        <name>substrate</name>
    </ligand>
</feature>
<keyword evidence="4 6" id="KW-0460">Magnesium</keyword>
<feature type="binding site" evidence="6">
    <location>
        <begin position="44"/>
        <end position="46"/>
    </location>
    <ligand>
        <name>substrate</name>
    </ligand>
</feature>
<evidence type="ECO:0000256" key="3">
    <source>
        <dbReference type="ARBA" id="ARBA00022723"/>
    </source>
</evidence>
<dbReference type="NCBIfam" id="TIGR02317">
    <property type="entry name" value="prpB"/>
    <property type="match status" value="1"/>
</dbReference>
<dbReference type="NCBIfam" id="NF008455">
    <property type="entry name" value="PRK11320.1"/>
    <property type="match status" value="1"/>
</dbReference>
<feature type="binding site" evidence="6">
    <location>
        <begin position="121"/>
        <end position="122"/>
    </location>
    <ligand>
        <name>substrate</name>
    </ligand>
</feature>
<evidence type="ECO:0000256" key="6">
    <source>
        <dbReference type="HAMAP-Rule" id="MF_01939"/>
    </source>
</evidence>
<dbReference type="SUPFAM" id="SSF51621">
    <property type="entry name" value="Phosphoenolpyruvate/pyruvate domain"/>
    <property type="match status" value="1"/>
</dbReference>
<keyword evidence="3 6" id="KW-0479">Metal-binding</keyword>
<feature type="binding site" evidence="6">
    <location>
        <position position="84"/>
    </location>
    <ligand>
        <name>Mg(2+)</name>
        <dbReference type="ChEBI" id="CHEBI:18420"/>
    </ligand>
</feature>
<name>A0ABW4XK88_9GAMM</name>
<dbReference type="InterPro" id="IPR039556">
    <property type="entry name" value="ICL/PEPM"/>
</dbReference>
<feature type="binding site" evidence="6">
    <location>
        <position position="156"/>
    </location>
    <ligand>
        <name>substrate</name>
    </ligand>
</feature>
<dbReference type="InterPro" id="IPR012695">
    <property type="entry name" value="PrpB"/>
</dbReference>
<comment type="cofactor">
    <cofactor evidence="1 6">
        <name>Mg(2+)</name>
        <dbReference type="ChEBI" id="CHEBI:18420"/>
    </cofactor>
</comment>
<dbReference type="PANTHER" id="PTHR42905">
    <property type="entry name" value="PHOSPHOENOLPYRUVATE CARBOXYLASE"/>
    <property type="match status" value="1"/>
</dbReference>
<feature type="binding site" evidence="6">
    <location>
        <position position="186"/>
    </location>
    <ligand>
        <name>substrate</name>
    </ligand>
</feature>
<proteinExistence type="inferred from homology"/>
<dbReference type="HAMAP" id="MF_01939">
    <property type="entry name" value="PrpB"/>
    <property type="match status" value="1"/>
</dbReference>
<dbReference type="Proteomes" id="UP001597380">
    <property type="component" value="Unassembled WGS sequence"/>
</dbReference>
<dbReference type="PANTHER" id="PTHR42905:SF5">
    <property type="entry name" value="CARBOXYVINYL-CARBOXYPHOSPHONATE PHOSPHORYLMUTASE, CHLOROPLASTIC"/>
    <property type="match status" value="1"/>
</dbReference>
<evidence type="ECO:0000256" key="5">
    <source>
        <dbReference type="ARBA" id="ARBA00023239"/>
    </source>
</evidence>
<dbReference type="PROSITE" id="PS00161">
    <property type="entry name" value="ISOCITRATE_LYASE"/>
    <property type="match status" value="1"/>
</dbReference>
<evidence type="ECO:0000313" key="9">
    <source>
        <dbReference type="Proteomes" id="UP001597380"/>
    </source>
</evidence>
<dbReference type="RefSeq" id="WP_345341514.1">
    <property type="nucleotide sequence ID" value="NZ_BAABLI010000028.1"/>
</dbReference>
<organism evidence="8 9">
    <name type="scientific">Corallincola platygyrae</name>
    <dbReference type="NCBI Taxonomy" id="1193278"/>
    <lineage>
        <taxon>Bacteria</taxon>
        <taxon>Pseudomonadati</taxon>
        <taxon>Pseudomonadota</taxon>
        <taxon>Gammaproteobacteria</taxon>
        <taxon>Alteromonadales</taxon>
        <taxon>Psychromonadaceae</taxon>
        <taxon>Corallincola</taxon>
    </lineage>
</organism>
<dbReference type="GO" id="GO:0046421">
    <property type="term" value="F:methylisocitrate lyase activity"/>
    <property type="evidence" value="ECO:0007669"/>
    <property type="project" value="UniProtKB-EC"/>
</dbReference>
<comment type="similarity">
    <text evidence="2 6 7">Belongs to the isocitrate lyase/PEP mutase superfamily. Methylisocitrate lyase family.</text>
</comment>
<keyword evidence="5 6" id="KW-0456">Lyase</keyword>
<protein>
    <recommendedName>
        <fullName evidence="6">2-methylisocitrate lyase</fullName>
        <shortName evidence="6">2-MIC</shortName>
        <shortName evidence="6">MICL</shortName>
        <ecNumber evidence="6">4.1.3.30</ecNumber>
    </recommendedName>
    <alternativeName>
        <fullName evidence="6">(2R,3S)-2-methylisocitrate lyase</fullName>
    </alternativeName>
</protein>
<comment type="function">
    <text evidence="7">Catalyzes the thermodynamically favored C-C bond cleavage of (2R,3S)-2-methylisocitrate to yield pyruvate and succinate.</text>
</comment>
<dbReference type="InterPro" id="IPR015813">
    <property type="entry name" value="Pyrv/PenolPyrv_kinase-like_dom"/>
</dbReference>
<evidence type="ECO:0000256" key="7">
    <source>
        <dbReference type="RuleBase" id="RU361121"/>
    </source>
</evidence>
<dbReference type="Gene3D" id="3.20.20.60">
    <property type="entry name" value="Phosphoenolpyruvate-binding domains"/>
    <property type="match status" value="1"/>
</dbReference>
<comment type="subunit">
    <text evidence="6">Homotetramer; dimer of dimers.</text>
</comment>
<dbReference type="Pfam" id="PF13714">
    <property type="entry name" value="PEP_mutase"/>
    <property type="match status" value="1"/>
</dbReference>
<evidence type="ECO:0000256" key="2">
    <source>
        <dbReference type="ARBA" id="ARBA00009282"/>
    </source>
</evidence>
<dbReference type="InterPro" id="IPR040442">
    <property type="entry name" value="Pyrv_kinase-like_dom_sf"/>
</dbReference>
<comment type="catalytic activity">
    <reaction evidence="6 7">
        <text>(2S,3R)-3-hydroxybutane-1,2,3-tricarboxylate = pyruvate + succinate</text>
        <dbReference type="Rhea" id="RHEA:16809"/>
        <dbReference type="ChEBI" id="CHEBI:15361"/>
        <dbReference type="ChEBI" id="CHEBI:30031"/>
        <dbReference type="ChEBI" id="CHEBI:57429"/>
        <dbReference type="EC" id="4.1.3.30"/>
    </reaction>
</comment>
<accession>A0ABW4XK88</accession>
<dbReference type="EMBL" id="JBHUHT010000009">
    <property type="protein sequence ID" value="MFD2095499.1"/>
    <property type="molecule type" value="Genomic_DNA"/>
</dbReference>
<keyword evidence="9" id="KW-1185">Reference proteome</keyword>
<evidence type="ECO:0000256" key="1">
    <source>
        <dbReference type="ARBA" id="ARBA00001946"/>
    </source>
</evidence>
<gene>
    <name evidence="6 8" type="primary">prpB</name>
    <name evidence="8" type="ORF">ACFSJ3_05830</name>
</gene>
<comment type="pathway">
    <text evidence="6 7">Organic acid metabolism; propanoate degradation.</text>
</comment>
<dbReference type="CDD" id="cd00377">
    <property type="entry name" value="ICL_PEPM"/>
    <property type="match status" value="1"/>
</dbReference>
<sequence length="294" mass="32052">MTLSAGARFRQAIAQHKPLQVVGAINAYCAMMAEQSGHQALYLSGAGVANASYGLPDLGMTCLEDVLIDARRITSASALPLLVDIDTGWGGAFNIARTITEMERAGVAAVHIEDQVQQKRCGHRPNKQIVSQSEMVDRIKAAVDARNDDQFFVMARTDAFAQQGLDAAIERAQACVEGGADGIFAEAVHTLEDYQAFTEALNVPVLANMTEFGQTPLFSLEELSSAGVGIALYPLSAFRAMNAAALSVYQTLKQVGDQRSQLDKMQTREELYHFLSYHSYEQHLDALFESQRTE</sequence>